<dbReference type="Proteomes" id="UP000308197">
    <property type="component" value="Unassembled WGS sequence"/>
</dbReference>
<feature type="region of interest" description="Disordered" evidence="7">
    <location>
        <begin position="22"/>
        <end position="53"/>
    </location>
</feature>
<evidence type="ECO:0000313" key="10">
    <source>
        <dbReference type="Proteomes" id="UP000308197"/>
    </source>
</evidence>
<evidence type="ECO:0000256" key="1">
    <source>
        <dbReference type="ARBA" id="ARBA00004477"/>
    </source>
</evidence>
<keyword evidence="5 8" id="KW-1133">Transmembrane helix</keyword>
<feature type="transmembrane region" description="Helical" evidence="8">
    <location>
        <begin position="60"/>
        <end position="78"/>
    </location>
</feature>
<dbReference type="EMBL" id="ML210975">
    <property type="protein sequence ID" value="TFK93940.1"/>
    <property type="molecule type" value="Genomic_DNA"/>
</dbReference>
<dbReference type="InterPro" id="IPR008506">
    <property type="entry name" value="SND2/TMEM208"/>
</dbReference>
<feature type="transmembrane region" description="Helical" evidence="8">
    <location>
        <begin position="90"/>
        <end position="107"/>
    </location>
</feature>
<proteinExistence type="inferred from homology"/>
<evidence type="ECO:0000256" key="7">
    <source>
        <dbReference type="SAM" id="MobiDB-lite"/>
    </source>
</evidence>
<evidence type="ECO:0000256" key="3">
    <source>
        <dbReference type="ARBA" id="ARBA00022692"/>
    </source>
</evidence>
<dbReference type="PANTHER" id="PTHR13505:SF7">
    <property type="entry name" value="TRANSMEMBRANE PROTEIN 208"/>
    <property type="match status" value="1"/>
</dbReference>
<dbReference type="STRING" id="1314778.A0A5C3Q0M8"/>
<keyword evidence="4" id="KW-0256">Endoplasmic reticulum</keyword>
<evidence type="ECO:0000313" key="9">
    <source>
        <dbReference type="EMBL" id="TFK93940.1"/>
    </source>
</evidence>
<evidence type="ECO:0000256" key="2">
    <source>
        <dbReference type="ARBA" id="ARBA00009950"/>
    </source>
</evidence>
<accession>A0A5C3Q0M8</accession>
<dbReference type="PANTHER" id="PTHR13505">
    <property type="entry name" value="TRANSMEMBRANE PROTEIN 208"/>
    <property type="match status" value="1"/>
</dbReference>
<evidence type="ECO:0000256" key="5">
    <source>
        <dbReference type="ARBA" id="ARBA00022989"/>
    </source>
</evidence>
<protein>
    <submittedName>
        <fullName evidence="9">DUF788-domain-containing protein</fullName>
    </submittedName>
</protein>
<dbReference type="InParanoid" id="A0A5C3Q0M8"/>
<evidence type="ECO:0000256" key="8">
    <source>
        <dbReference type="SAM" id="Phobius"/>
    </source>
</evidence>
<feature type="region of interest" description="Disordered" evidence="7">
    <location>
        <begin position="196"/>
        <end position="231"/>
    </location>
</feature>
<feature type="compositionally biased region" description="Pro residues" evidence="7">
    <location>
        <begin position="23"/>
        <end position="43"/>
    </location>
</feature>
<dbReference type="GO" id="GO:0006624">
    <property type="term" value="P:vacuolar protein processing"/>
    <property type="evidence" value="ECO:0007669"/>
    <property type="project" value="TreeGrafter"/>
</dbReference>
<dbReference type="GO" id="GO:0005773">
    <property type="term" value="C:vacuole"/>
    <property type="evidence" value="ECO:0007669"/>
    <property type="project" value="GOC"/>
</dbReference>
<comment type="subcellular location">
    <subcellularLocation>
        <location evidence="1">Endoplasmic reticulum membrane</location>
        <topology evidence="1">Multi-pass membrane protein</topology>
    </subcellularLocation>
</comment>
<reference evidence="9 10" key="1">
    <citation type="journal article" date="2019" name="Nat. Ecol. Evol.">
        <title>Megaphylogeny resolves global patterns of mushroom evolution.</title>
        <authorList>
            <person name="Varga T."/>
            <person name="Krizsan K."/>
            <person name="Foldi C."/>
            <person name="Dima B."/>
            <person name="Sanchez-Garcia M."/>
            <person name="Sanchez-Ramirez S."/>
            <person name="Szollosi G.J."/>
            <person name="Szarkandi J.G."/>
            <person name="Papp V."/>
            <person name="Albert L."/>
            <person name="Andreopoulos W."/>
            <person name="Angelini C."/>
            <person name="Antonin V."/>
            <person name="Barry K.W."/>
            <person name="Bougher N.L."/>
            <person name="Buchanan P."/>
            <person name="Buyck B."/>
            <person name="Bense V."/>
            <person name="Catcheside P."/>
            <person name="Chovatia M."/>
            <person name="Cooper J."/>
            <person name="Damon W."/>
            <person name="Desjardin D."/>
            <person name="Finy P."/>
            <person name="Geml J."/>
            <person name="Haridas S."/>
            <person name="Hughes K."/>
            <person name="Justo A."/>
            <person name="Karasinski D."/>
            <person name="Kautmanova I."/>
            <person name="Kiss B."/>
            <person name="Kocsube S."/>
            <person name="Kotiranta H."/>
            <person name="LaButti K.M."/>
            <person name="Lechner B.E."/>
            <person name="Liimatainen K."/>
            <person name="Lipzen A."/>
            <person name="Lukacs Z."/>
            <person name="Mihaltcheva S."/>
            <person name="Morgado L.N."/>
            <person name="Niskanen T."/>
            <person name="Noordeloos M.E."/>
            <person name="Ohm R.A."/>
            <person name="Ortiz-Santana B."/>
            <person name="Ovrebo C."/>
            <person name="Racz N."/>
            <person name="Riley R."/>
            <person name="Savchenko A."/>
            <person name="Shiryaev A."/>
            <person name="Soop K."/>
            <person name="Spirin V."/>
            <person name="Szebenyi C."/>
            <person name="Tomsovsky M."/>
            <person name="Tulloss R.E."/>
            <person name="Uehling J."/>
            <person name="Grigoriev I.V."/>
            <person name="Vagvolgyi C."/>
            <person name="Papp T."/>
            <person name="Martin F.M."/>
            <person name="Miettinen O."/>
            <person name="Hibbett D.S."/>
            <person name="Nagy L.G."/>
        </authorList>
    </citation>
    <scope>NUCLEOTIDE SEQUENCE [LARGE SCALE GENOMIC DNA]</scope>
    <source>
        <strain evidence="9 10">HHB13444</strain>
    </source>
</reference>
<keyword evidence="10" id="KW-1185">Reference proteome</keyword>
<dbReference type="Pfam" id="PF05620">
    <property type="entry name" value="TMEM208_SND2"/>
    <property type="match status" value="1"/>
</dbReference>
<organism evidence="9 10">
    <name type="scientific">Polyporus arcularius HHB13444</name>
    <dbReference type="NCBI Taxonomy" id="1314778"/>
    <lineage>
        <taxon>Eukaryota</taxon>
        <taxon>Fungi</taxon>
        <taxon>Dikarya</taxon>
        <taxon>Basidiomycota</taxon>
        <taxon>Agaricomycotina</taxon>
        <taxon>Agaricomycetes</taxon>
        <taxon>Polyporales</taxon>
        <taxon>Polyporaceae</taxon>
        <taxon>Polyporus</taxon>
    </lineage>
</organism>
<evidence type="ECO:0000256" key="6">
    <source>
        <dbReference type="ARBA" id="ARBA00023136"/>
    </source>
</evidence>
<dbReference type="AlphaFoldDB" id="A0A5C3Q0M8"/>
<sequence>MHVCASGSRSLPPHLPFRLLPPWRTPPPNAQVSPSSPPRPGPAHSPRATAQQNAQTIKNLRMGTLASLGLSLLLRVLFRRSALRPTTFAFWVFALSLVPSVFLSRYLERIGSPRRDPTTGALISAGEDLAHPGIIEWCFDVVYITWACQIGSGAFGQWVWWLYLVIPLYAVFKLWSSVISPMLGFARGGGAAQADADAAGAEPKETVSKRQEKLRKRQERGDPRVRAQTRS</sequence>
<dbReference type="FunCoup" id="A0A5C3Q0M8">
    <property type="interactions" value="6"/>
</dbReference>
<comment type="similarity">
    <text evidence="2">Belongs to the TMEM208 family.</text>
</comment>
<gene>
    <name evidence="9" type="ORF">K466DRAFT_477735</name>
</gene>
<feature type="compositionally biased region" description="Basic and acidic residues" evidence="7">
    <location>
        <begin position="202"/>
        <end position="211"/>
    </location>
</feature>
<dbReference type="GO" id="GO:0005789">
    <property type="term" value="C:endoplasmic reticulum membrane"/>
    <property type="evidence" value="ECO:0007669"/>
    <property type="project" value="UniProtKB-SubCell"/>
</dbReference>
<keyword evidence="6 8" id="KW-0472">Membrane</keyword>
<keyword evidence="3 8" id="KW-0812">Transmembrane</keyword>
<name>A0A5C3Q0M8_9APHY</name>
<evidence type="ECO:0000256" key="4">
    <source>
        <dbReference type="ARBA" id="ARBA00022824"/>
    </source>
</evidence>
<feature type="transmembrane region" description="Helical" evidence="8">
    <location>
        <begin position="158"/>
        <end position="175"/>
    </location>
</feature>